<dbReference type="GO" id="GO:0061136">
    <property type="term" value="P:regulation of proteasomal protein catabolic process"/>
    <property type="evidence" value="ECO:0007669"/>
    <property type="project" value="TreeGrafter"/>
</dbReference>
<feature type="compositionally biased region" description="Pro residues" evidence="7">
    <location>
        <begin position="780"/>
        <end position="797"/>
    </location>
</feature>
<evidence type="ECO:0000256" key="6">
    <source>
        <dbReference type="ARBA" id="ARBA00022807"/>
    </source>
</evidence>
<dbReference type="GO" id="GO:0043161">
    <property type="term" value="P:proteasome-mediated ubiquitin-dependent protein catabolic process"/>
    <property type="evidence" value="ECO:0007669"/>
    <property type="project" value="InterPro"/>
</dbReference>
<dbReference type="Pfam" id="PF00443">
    <property type="entry name" value="UCH"/>
    <property type="match status" value="2"/>
</dbReference>
<dbReference type="InterPro" id="IPR025305">
    <property type="entry name" value="UCH_repeat_domain"/>
</dbReference>
<evidence type="ECO:0000313" key="10">
    <source>
        <dbReference type="Proteomes" id="UP001174694"/>
    </source>
</evidence>
<evidence type="ECO:0000256" key="4">
    <source>
        <dbReference type="ARBA" id="ARBA00022786"/>
    </source>
</evidence>
<feature type="region of interest" description="Disordered" evidence="7">
    <location>
        <begin position="760"/>
        <end position="801"/>
    </location>
</feature>
<keyword evidence="5 9" id="KW-0378">Hydrolase</keyword>
<comment type="catalytic activity">
    <reaction evidence="1">
        <text>Thiol-dependent hydrolysis of ester, thioester, amide, peptide and isopeptide bonds formed by the C-terminal Gly of ubiquitin (a 76-residue protein attached to proteins as an intracellular targeting signal).</text>
        <dbReference type="EC" id="3.4.19.12"/>
    </reaction>
</comment>
<keyword evidence="3" id="KW-0645">Protease</keyword>
<proteinExistence type="predicted"/>
<dbReference type="PROSITE" id="PS50235">
    <property type="entry name" value="USP_3"/>
    <property type="match status" value="1"/>
</dbReference>
<feature type="compositionally biased region" description="Basic and acidic residues" evidence="7">
    <location>
        <begin position="1196"/>
        <end position="1208"/>
    </location>
</feature>
<reference evidence="9" key="1">
    <citation type="submission" date="2022-07" db="EMBL/GenBank/DDBJ databases">
        <title>Fungi with potential for degradation of polypropylene.</title>
        <authorList>
            <person name="Gostincar C."/>
        </authorList>
    </citation>
    <scope>NUCLEOTIDE SEQUENCE</scope>
    <source>
        <strain evidence="9">EXF-13308</strain>
    </source>
</reference>
<dbReference type="GO" id="GO:0016579">
    <property type="term" value="P:protein deubiquitination"/>
    <property type="evidence" value="ECO:0007669"/>
    <property type="project" value="InterPro"/>
</dbReference>
<keyword evidence="6" id="KW-0788">Thiol protease</keyword>
<dbReference type="EMBL" id="JANBVO010000012">
    <property type="protein sequence ID" value="KAJ9148489.1"/>
    <property type="molecule type" value="Genomic_DNA"/>
</dbReference>
<protein>
    <recommendedName>
        <fullName evidence="2">ubiquitinyl hydrolase 1</fullName>
        <ecNumber evidence="2">3.4.19.12</ecNumber>
    </recommendedName>
</protein>
<dbReference type="PANTHER" id="PTHR43982:SF6">
    <property type="entry name" value="UBIQUITIN CARBOXYL-TERMINAL HYDROLASE 2-RELATED"/>
    <property type="match status" value="1"/>
</dbReference>
<accession>A0AA38VFA2</accession>
<dbReference type="Pfam" id="PF13446">
    <property type="entry name" value="RPT"/>
    <property type="match status" value="2"/>
</dbReference>
<dbReference type="GO" id="GO:0070628">
    <property type="term" value="F:proteasome binding"/>
    <property type="evidence" value="ECO:0007669"/>
    <property type="project" value="TreeGrafter"/>
</dbReference>
<dbReference type="InterPro" id="IPR001394">
    <property type="entry name" value="Peptidase_C19_UCH"/>
</dbReference>
<dbReference type="InterPro" id="IPR044635">
    <property type="entry name" value="UBP14-like"/>
</dbReference>
<evidence type="ECO:0000256" key="5">
    <source>
        <dbReference type="ARBA" id="ARBA00022801"/>
    </source>
</evidence>
<name>A0AA38VFA2_9PEZI</name>
<evidence type="ECO:0000256" key="2">
    <source>
        <dbReference type="ARBA" id="ARBA00012759"/>
    </source>
</evidence>
<feature type="region of interest" description="Disordered" evidence="7">
    <location>
        <begin position="817"/>
        <end position="912"/>
    </location>
</feature>
<evidence type="ECO:0000313" key="9">
    <source>
        <dbReference type="EMBL" id="KAJ9148489.1"/>
    </source>
</evidence>
<feature type="region of interest" description="Disordered" evidence="7">
    <location>
        <begin position="1169"/>
        <end position="1208"/>
    </location>
</feature>
<dbReference type="EC" id="3.4.19.12" evidence="2"/>
<keyword evidence="4" id="KW-0833">Ubl conjugation pathway</keyword>
<keyword evidence="10" id="KW-1185">Reference proteome</keyword>
<dbReference type="Gene3D" id="3.90.70.10">
    <property type="entry name" value="Cysteine proteinases"/>
    <property type="match status" value="2"/>
</dbReference>
<feature type="compositionally biased region" description="Low complexity" evidence="7">
    <location>
        <begin position="868"/>
        <end position="878"/>
    </location>
</feature>
<organism evidence="9 10">
    <name type="scientific">Pleurostoma richardsiae</name>
    <dbReference type="NCBI Taxonomy" id="41990"/>
    <lineage>
        <taxon>Eukaryota</taxon>
        <taxon>Fungi</taxon>
        <taxon>Dikarya</taxon>
        <taxon>Ascomycota</taxon>
        <taxon>Pezizomycotina</taxon>
        <taxon>Sordariomycetes</taxon>
        <taxon>Sordariomycetidae</taxon>
        <taxon>Calosphaeriales</taxon>
        <taxon>Pleurostomataceae</taxon>
        <taxon>Pleurostoma</taxon>
    </lineage>
</organism>
<feature type="compositionally biased region" description="Acidic residues" evidence="7">
    <location>
        <begin position="880"/>
        <end position="891"/>
    </location>
</feature>
<dbReference type="GO" id="GO:0004843">
    <property type="term" value="F:cysteine-type deubiquitinase activity"/>
    <property type="evidence" value="ECO:0007669"/>
    <property type="project" value="UniProtKB-EC"/>
</dbReference>
<evidence type="ECO:0000256" key="3">
    <source>
        <dbReference type="ARBA" id="ARBA00022670"/>
    </source>
</evidence>
<evidence type="ECO:0000259" key="8">
    <source>
        <dbReference type="PROSITE" id="PS50235"/>
    </source>
</evidence>
<comment type="caution">
    <text evidence="9">The sequence shown here is derived from an EMBL/GenBank/DDBJ whole genome shotgun (WGS) entry which is preliminary data.</text>
</comment>
<dbReference type="Proteomes" id="UP001174694">
    <property type="component" value="Unassembled WGS sequence"/>
</dbReference>
<dbReference type="PANTHER" id="PTHR43982">
    <property type="entry name" value="UBIQUITIN CARBOXYL-TERMINAL HYDROLASE"/>
    <property type="match status" value="1"/>
</dbReference>
<gene>
    <name evidence="9" type="ORF">NKR23_g4802</name>
</gene>
<feature type="compositionally biased region" description="Polar residues" evidence="7">
    <location>
        <begin position="817"/>
        <end position="831"/>
    </location>
</feature>
<sequence length="1341" mass="150234">MKRARDFFAWPKKANGSADVSNPFKLFANRIIRIAKEMGSHLRSHGPAPTFPGEGQYDVKQVRHRDLGKTGSLACRWIEDALSGKLTDGGHLPGLILNCPAAPSPESSGHNLRLVEQHSSYTGSVPADFLLSFWCQSCRHHIVFRIFAAGSVCNDEYLMHHLVCTSHVDAQSSPERSRYNPLLSKTEFQCSAAVCCLRIVIEVSEPRLPVEYIPLLTDRAHIRAKLDRLAENEPTRFAEFLQKPEKLARLLPAGYLAQYVADIVDPRAFKEDGNGNHIAIPIDRFEAPRKISTRNKIFQICFSGDLEALFEIMEFEKRSDEAGDEYYFTPRLDDPHTDAPTLPSSRRGWYENIFIEVASLCEKNLIREIAWLDLSINRQGDARLPWTVLARILGTEFYTRTQAGVSGYDTGDFDTLGVLPDVHETLLVYAYICQSQTAPRSIESMFQALQNVTLGRTISSADLRNFIEDENVKMAVHRSMQDTQPIQHLPQQALDSQNDSSSRSPYKYFNVDPTCDDSQIINSYQVHMQSSPNKESKIKHRDNLMKLGRERDSSDIMEVARDFAPVQAALDYLGVQLVSPPDYIVAVASLLVDDSEDEGKDKGLVAEALRVVARHMNDNILLLQKAEEIEASLTSPTIAYQVAPEEQPGVAMDLPVGLINLRNTCYLNSILQYFFTVNVVRDIVLNRNAYRLEPTEASLSERRLAGSASRLDRGEAYLSQRFIEELGNLFQQLQTSREQAVRPTQSLALAALKTSDELAKSGSKRLAQMQEDSVPQGTELPPPPPLPARRSPAPPALPQRNDAIVPTVTVNAVSDQAETASNVSSQTLVNQTEEEPEQNYVSIVCKPSGDDTGTPALGREPQTEESKQSSGKSSSLSEIGTDELMDLVEDEDSKKEAEQPEANIPDVSPPEPTIEEKIAAALDDDTSVGTTQEDVEEVMGNILEHLSAAIKPTGTDPITGAQTDAVTDTFYWTSVKHLRTVDSSCKPTSNFKQKFETSRWMTAFPAKKGPNGSSDIDIYEALDMSFDQEFQEDGIEQYTSIVKPPQILHIYIQRSQNDRTKNIGHIEIPPVLYLDRYMDSEEGSSLYKKRLRSWNLKRRIESVASYSGGADAADTEDPDWVLVPDKESKIDLYELTTDESSIESGDNDEDFTILHDSLRQELAANGVAVNEIPGRTREDVDMSEPGSSESASEDAEAARKVEEQRQELDSQYKQELKNLFLDTKQHTYHLHAVICHGSPKIGSGHYWVWIYDFEQNVWRQYNDTRVTVEPDSNVVLEKLRSSPDPYYISYVREEDIDALVKIPRRHQPEGDVNQETRDTEMQDVPFIQHVENNGAPPPYAA</sequence>
<dbReference type="SUPFAM" id="SSF54001">
    <property type="entry name" value="Cysteine proteinases"/>
    <property type="match status" value="1"/>
</dbReference>
<evidence type="ECO:0000256" key="7">
    <source>
        <dbReference type="SAM" id="MobiDB-lite"/>
    </source>
</evidence>
<feature type="domain" description="USP" evidence="8">
    <location>
        <begin position="656"/>
        <end position="1293"/>
    </location>
</feature>
<evidence type="ECO:0000256" key="1">
    <source>
        <dbReference type="ARBA" id="ARBA00000707"/>
    </source>
</evidence>
<dbReference type="InterPro" id="IPR028889">
    <property type="entry name" value="USP"/>
</dbReference>
<dbReference type="InterPro" id="IPR038765">
    <property type="entry name" value="Papain-like_cys_pep_sf"/>
</dbReference>